<keyword evidence="5" id="KW-0732">Signal</keyword>
<dbReference type="InterPro" id="IPR027291">
    <property type="entry name" value="Glyco_hydro_38_N_sf"/>
</dbReference>
<keyword evidence="4" id="KW-0326">Glycosidase</keyword>
<comment type="similarity">
    <text evidence="1">Belongs to the glycosyl hydrolase 38 family.</text>
</comment>
<evidence type="ECO:0000256" key="4">
    <source>
        <dbReference type="ARBA" id="ARBA00023295"/>
    </source>
</evidence>
<dbReference type="Gene3D" id="2.60.40.1180">
    <property type="entry name" value="Golgi alpha-mannosidase II"/>
    <property type="match status" value="1"/>
</dbReference>
<dbReference type="Gene3D" id="3.20.110.10">
    <property type="entry name" value="Glycoside hydrolase 38, N terminal domain"/>
    <property type="match status" value="1"/>
</dbReference>
<dbReference type="PANTHER" id="PTHR46017">
    <property type="entry name" value="ALPHA-MANNOSIDASE 2C1"/>
    <property type="match status" value="1"/>
</dbReference>
<keyword evidence="8" id="KW-1185">Reference proteome</keyword>
<dbReference type="InterPro" id="IPR013780">
    <property type="entry name" value="Glyco_hydro_b"/>
</dbReference>
<evidence type="ECO:0000259" key="6">
    <source>
        <dbReference type="Pfam" id="PF07748"/>
    </source>
</evidence>
<protein>
    <submittedName>
        <fullName evidence="7">Glycoside hydrolase family 38 C-terminal domain-containing protein</fullName>
    </submittedName>
</protein>
<dbReference type="InterPro" id="IPR011013">
    <property type="entry name" value="Gal_mutarotase_sf_dom"/>
</dbReference>
<dbReference type="Gene3D" id="1.20.1270.50">
    <property type="entry name" value="Glycoside hydrolase family 38, central domain"/>
    <property type="match status" value="1"/>
</dbReference>
<gene>
    <name evidence="7" type="ORF">ACFQZX_05505</name>
</gene>
<evidence type="ECO:0000256" key="2">
    <source>
        <dbReference type="ARBA" id="ARBA00022723"/>
    </source>
</evidence>
<accession>A0ABW3AQL6</accession>
<feature type="chain" id="PRO_5046400494" evidence="5">
    <location>
        <begin position="28"/>
        <end position="850"/>
    </location>
</feature>
<dbReference type="InterPro" id="IPR011330">
    <property type="entry name" value="Glyco_hydro/deAcase_b/a-brl"/>
</dbReference>
<evidence type="ECO:0000256" key="1">
    <source>
        <dbReference type="ARBA" id="ARBA00009792"/>
    </source>
</evidence>
<dbReference type="GO" id="GO:0016787">
    <property type="term" value="F:hydrolase activity"/>
    <property type="evidence" value="ECO:0007669"/>
    <property type="project" value="UniProtKB-KW"/>
</dbReference>
<proteinExistence type="inferred from homology"/>
<dbReference type="PANTHER" id="PTHR46017:SF1">
    <property type="entry name" value="ALPHA-MANNOSIDASE 2C1"/>
    <property type="match status" value="1"/>
</dbReference>
<evidence type="ECO:0000313" key="7">
    <source>
        <dbReference type="EMBL" id="MFD0793063.1"/>
    </source>
</evidence>
<comment type="caution">
    <text evidence="7">The sequence shown here is derived from an EMBL/GenBank/DDBJ whole genome shotgun (WGS) entry which is preliminary data.</text>
</comment>
<feature type="signal peptide" evidence="5">
    <location>
        <begin position="1"/>
        <end position="27"/>
    </location>
</feature>
<feature type="domain" description="Glycosyl hydrolase family 38 C-terminal" evidence="6">
    <location>
        <begin position="488"/>
        <end position="688"/>
    </location>
</feature>
<dbReference type="InterPro" id="IPR011682">
    <property type="entry name" value="Glyco_hydro_38_C"/>
</dbReference>
<name>A0ABW3AQL6_9SPHI</name>
<reference evidence="8" key="1">
    <citation type="journal article" date="2019" name="Int. J. Syst. Evol. Microbiol.">
        <title>The Global Catalogue of Microorganisms (GCM) 10K type strain sequencing project: providing services to taxonomists for standard genome sequencing and annotation.</title>
        <authorList>
            <consortium name="The Broad Institute Genomics Platform"/>
            <consortium name="The Broad Institute Genome Sequencing Center for Infectious Disease"/>
            <person name="Wu L."/>
            <person name="Ma J."/>
        </authorList>
    </citation>
    <scope>NUCLEOTIDE SEQUENCE [LARGE SCALE GENOMIC DNA]</scope>
    <source>
        <strain evidence="8">CCUG 61484</strain>
    </source>
</reference>
<evidence type="ECO:0000256" key="5">
    <source>
        <dbReference type="SAM" id="SignalP"/>
    </source>
</evidence>
<dbReference type="InterPro" id="IPR028995">
    <property type="entry name" value="Glyco_hydro_57/38_cen_sf"/>
</dbReference>
<dbReference type="SUPFAM" id="SSF88713">
    <property type="entry name" value="Glycoside hydrolase/deacetylase"/>
    <property type="match status" value="1"/>
</dbReference>
<dbReference type="Pfam" id="PF07748">
    <property type="entry name" value="Glyco_hydro_38C"/>
    <property type="match status" value="1"/>
</dbReference>
<dbReference type="SUPFAM" id="SSF88688">
    <property type="entry name" value="Families 57/38 glycoside transferase middle domain"/>
    <property type="match status" value="1"/>
</dbReference>
<dbReference type="EMBL" id="JBHTHZ010000002">
    <property type="protein sequence ID" value="MFD0793063.1"/>
    <property type="molecule type" value="Genomic_DNA"/>
</dbReference>
<organism evidence="7 8">
    <name type="scientific">Mucilaginibacter litoreus</name>
    <dbReference type="NCBI Taxonomy" id="1048221"/>
    <lineage>
        <taxon>Bacteria</taxon>
        <taxon>Pseudomonadati</taxon>
        <taxon>Bacteroidota</taxon>
        <taxon>Sphingobacteriia</taxon>
        <taxon>Sphingobacteriales</taxon>
        <taxon>Sphingobacteriaceae</taxon>
        <taxon>Mucilaginibacter</taxon>
    </lineage>
</organism>
<dbReference type="SUPFAM" id="SSF74650">
    <property type="entry name" value="Galactose mutarotase-like"/>
    <property type="match status" value="1"/>
</dbReference>
<dbReference type="Gene3D" id="2.70.98.30">
    <property type="entry name" value="Golgi alpha-mannosidase II, domain 4"/>
    <property type="match status" value="1"/>
</dbReference>
<evidence type="ECO:0000313" key="8">
    <source>
        <dbReference type="Proteomes" id="UP001597010"/>
    </source>
</evidence>
<dbReference type="RefSeq" id="WP_377112298.1">
    <property type="nucleotide sequence ID" value="NZ_JBHTHZ010000002.1"/>
</dbReference>
<sequence>MRSLKNNFFKIAGLVAAAWLNCTPAKAQQAYYIDGYHGGVWGHYPDWNTRFMVDMLNKHPKWKINLEIEPETWDRASRIDPQAFTELKTLMADQSVNGRIEYVSPAYGQSYMYNIEGESIIRQLGYGIQNLRGYFPGIKFSTYSSEEPCFTNALPGILKSYGFKYASLKNPNTCFGGYTRAFGGELVNWIGPDGSSIITSPRYAIEKLEPKSTWQTIAWNNSPSYINAAFKYGMAHPIGMTLQDAGWKGGPFLGHADSAGFKSEYTTWRNYFENVTANDKRQDWKVSQEDILVSLVWGSQVTQQIAQRVRAAENKLLTAEKLSALSKLIKGTQWPQAGIDSAWRTLLLSQHHDCWIVPYNGKKGDTWADKVIRWTGNSNRISDSLANITLQTLSTGKASAVNITVVNTQAHKRTGLVSVAIPKSFKQNLFIKDAAGKIVPSQISKDSILFEANVPSFGYSTYTVAQGKAALGNGTKAVKLTDGKYRMESDLYRLIIDPAKGGRISSLIVKASGKEMVDTGHANSFNTLRGNFYNDVGFKTTSSQQAIINIIEQGPVRALIQIKSNIAGTDVTQTISLTQGEPVIDMHLNIDWQRNVGVGEDVDRANYKWTDYEKPFYNDSNKLVAVFPLNLTGQKVYKNAPFEVTESKLKNTFFDSWDNIKNNVILNWVDVTDNAGKYGMALFTDHTTSYTHGENFPLGLVVQYSGMGLWGRNYTTNGLTHIHYAIMPHTGKWNAANVWAVSEGWNQPLTAAVTTGKPVINTQSLISLTDSQLVLSSAQSKDGNLLLRFFNAGGQSDRKHVALNFKYKSAELVELDGRLIKKLNNRSRDKQTIIDFEVPGFGFKTVKLKL</sequence>
<keyword evidence="2" id="KW-0479">Metal-binding</keyword>
<dbReference type="InterPro" id="IPR037094">
    <property type="entry name" value="Glyco_hydro_38_cen_sf"/>
</dbReference>
<evidence type="ECO:0000256" key="3">
    <source>
        <dbReference type="ARBA" id="ARBA00022801"/>
    </source>
</evidence>
<keyword evidence="3 7" id="KW-0378">Hydrolase</keyword>
<dbReference type="Proteomes" id="UP001597010">
    <property type="component" value="Unassembled WGS sequence"/>
</dbReference>